<name>A0A3P7XXM7_HAEPC</name>
<evidence type="ECO:0000313" key="2">
    <source>
        <dbReference type="Proteomes" id="UP000268014"/>
    </source>
</evidence>
<accession>A0A3P7XXM7</accession>
<proteinExistence type="predicted"/>
<keyword evidence="2" id="KW-1185">Reference proteome</keyword>
<gene>
    <name evidence="1" type="ORF">HPLM_LOCUS8244</name>
</gene>
<dbReference type="AlphaFoldDB" id="A0A3P7XXM7"/>
<reference evidence="1 2" key="1">
    <citation type="submission" date="2018-11" db="EMBL/GenBank/DDBJ databases">
        <authorList>
            <consortium name="Pathogen Informatics"/>
        </authorList>
    </citation>
    <scope>NUCLEOTIDE SEQUENCE [LARGE SCALE GENOMIC DNA]</scope>
    <source>
        <strain evidence="1 2">MHpl1</strain>
    </source>
</reference>
<evidence type="ECO:0000313" key="1">
    <source>
        <dbReference type="EMBL" id="VDO34278.1"/>
    </source>
</evidence>
<organism evidence="1 2">
    <name type="scientific">Haemonchus placei</name>
    <name type="common">Barber's pole worm</name>
    <dbReference type="NCBI Taxonomy" id="6290"/>
    <lineage>
        <taxon>Eukaryota</taxon>
        <taxon>Metazoa</taxon>
        <taxon>Ecdysozoa</taxon>
        <taxon>Nematoda</taxon>
        <taxon>Chromadorea</taxon>
        <taxon>Rhabditida</taxon>
        <taxon>Rhabditina</taxon>
        <taxon>Rhabditomorpha</taxon>
        <taxon>Strongyloidea</taxon>
        <taxon>Trichostrongylidae</taxon>
        <taxon>Haemonchus</taxon>
    </lineage>
</organism>
<sequence>MEAELTEVSRRRRELARRKVCRPLEYLAGIYPHEEEEMPCVFCGALGRHYSDSCIQIRTGQERAQYLRRARRCQMCLELECDGDSDCVKAKIPCFQCKRTGHASAVCTLPEVSLQIEADKRHCELVIDGLNARLRHLRSLREARHR</sequence>
<dbReference type="Proteomes" id="UP000268014">
    <property type="component" value="Unassembled WGS sequence"/>
</dbReference>
<dbReference type="EMBL" id="UZAF01016816">
    <property type="protein sequence ID" value="VDO34278.1"/>
    <property type="molecule type" value="Genomic_DNA"/>
</dbReference>
<dbReference type="OrthoDB" id="5875301at2759"/>
<protein>
    <recommendedName>
        <fullName evidence="3">CCHC-type domain-containing protein</fullName>
    </recommendedName>
</protein>
<evidence type="ECO:0008006" key="3">
    <source>
        <dbReference type="Google" id="ProtNLM"/>
    </source>
</evidence>